<name>A0ABS8WWE8_DATST</name>
<keyword evidence="1" id="KW-0732">Signal</keyword>
<organism evidence="2 3">
    <name type="scientific">Datura stramonium</name>
    <name type="common">Jimsonweed</name>
    <name type="synonym">Common thornapple</name>
    <dbReference type="NCBI Taxonomy" id="4076"/>
    <lineage>
        <taxon>Eukaryota</taxon>
        <taxon>Viridiplantae</taxon>
        <taxon>Streptophyta</taxon>
        <taxon>Embryophyta</taxon>
        <taxon>Tracheophyta</taxon>
        <taxon>Spermatophyta</taxon>
        <taxon>Magnoliopsida</taxon>
        <taxon>eudicotyledons</taxon>
        <taxon>Gunneridae</taxon>
        <taxon>Pentapetalae</taxon>
        <taxon>asterids</taxon>
        <taxon>lamiids</taxon>
        <taxon>Solanales</taxon>
        <taxon>Solanaceae</taxon>
        <taxon>Solanoideae</taxon>
        <taxon>Datureae</taxon>
        <taxon>Datura</taxon>
    </lineage>
</organism>
<gene>
    <name evidence="2" type="ORF">HAX54_006797</name>
</gene>
<dbReference type="Proteomes" id="UP000823775">
    <property type="component" value="Unassembled WGS sequence"/>
</dbReference>
<dbReference type="EMBL" id="JACEIK010013494">
    <property type="protein sequence ID" value="MCE3216538.1"/>
    <property type="molecule type" value="Genomic_DNA"/>
</dbReference>
<reference evidence="2 3" key="1">
    <citation type="journal article" date="2021" name="BMC Genomics">
        <title>Datura genome reveals duplications of psychoactive alkaloid biosynthetic genes and high mutation rate following tissue culture.</title>
        <authorList>
            <person name="Rajewski A."/>
            <person name="Carter-House D."/>
            <person name="Stajich J."/>
            <person name="Litt A."/>
        </authorList>
    </citation>
    <scope>NUCLEOTIDE SEQUENCE [LARGE SCALE GENOMIC DNA]</scope>
    <source>
        <strain evidence="2">AR-01</strain>
    </source>
</reference>
<accession>A0ABS8WWE8</accession>
<feature type="non-terminal residue" evidence="2">
    <location>
        <position position="1"/>
    </location>
</feature>
<evidence type="ECO:0000256" key="1">
    <source>
        <dbReference type="SAM" id="SignalP"/>
    </source>
</evidence>
<proteinExistence type="predicted"/>
<feature type="chain" id="PRO_5045247555" evidence="1">
    <location>
        <begin position="25"/>
        <end position="124"/>
    </location>
</feature>
<protein>
    <submittedName>
        <fullName evidence="2">Uncharacterized protein</fullName>
    </submittedName>
</protein>
<keyword evidence="3" id="KW-1185">Reference proteome</keyword>
<evidence type="ECO:0000313" key="3">
    <source>
        <dbReference type="Proteomes" id="UP000823775"/>
    </source>
</evidence>
<sequence length="124" mass="13840">TKMASHQFIYFLVMVSLMITNTSASKTCHPDDLKGLNDFKAGIHSDTSGHNHLFSTQNGISSPYLFSSNGVSYDHHTSASKTCHPDDLKGLNDFKAGIHSDTRSYKWIGEDLHRQHFLQFSLPA</sequence>
<feature type="signal peptide" evidence="1">
    <location>
        <begin position="1"/>
        <end position="24"/>
    </location>
</feature>
<evidence type="ECO:0000313" key="2">
    <source>
        <dbReference type="EMBL" id="MCE3216538.1"/>
    </source>
</evidence>
<comment type="caution">
    <text evidence="2">The sequence shown here is derived from an EMBL/GenBank/DDBJ whole genome shotgun (WGS) entry which is preliminary data.</text>
</comment>